<keyword evidence="1" id="KW-0472">Membrane</keyword>
<evidence type="ECO:0000256" key="1">
    <source>
        <dbReference type="SAM" id="Phobius"/>
    </source>
</evidence>
<name>A0A927U9V3_9FIRM</name>
<comment type="caution">
    <text evidence="2">The sequence shown here is derived from an EMBL/GenBank/DDBJ whole genome shotgun (WGS) entry which is preliminary data.</text>
</comment>
<proteinExistence type="predicted"/>
<gene>
    <name evidence="2" type="ORF">E7272_12735</name>
</gene>
<evidence type="ECO:0000313" key="2">
    <source>
        <dbReference type="EMBL" id="MBE5920690.1"/>
    </source>
</evidence>
<protein>
    <recommendedName>
        <fullName evidence="4">DUF3137 domain-containing protein</fullName>
    </recommendedName>
</protein>
<evidence type="ECO:0000313" key="3">
    <source>
        <dbReference type="Proteomes" id="UP000766246"/>
    </source>
</evidence>
<reference evidence="2" key="1">
    <citation type="submission" date="2019-04" db="EMBL/GenBank/DDBJ databases">
        <title>Evolution of Biomass-Degrading Anaerobic Consortia Revealed by Metagenomics.</title>
        <authorList>
            <person name="Peng X."/>
        </authorList>
    </citation>
    <scope>NUCLEOTIDE SEQUENCE</scope>
    <source>
        <strain evidence="2">SIG311</strain>
    </source>
</reference>
<dbReference type="EMBL" id="SVER01000044">
    <property type="protein sequence ID" value="MBE5920690.1"/>
    <property type="molecule type" value="Genomic_DNA"/>
</dbReference>
<feature type="transmembrane region" description="Helical" evidence="1">
    <location>
        <begin position="21"/>
        <end position="45"/>
    </location>
</feature>
<sequence length="249" mass="28705">MNTKVYLKKKKDKFWGEHPHIMLGITALIGGVTMIALIFVIPIFLPTLYTCSWIALMTEYTLSNVRRHYYTGHMGFIIKDKTLYAIRLLNTSRPLGTEVEGPFVYAPAGSALQMAALPHNIAVANDNIAHEREVVERGKYEQSYITALNEIYNSLDLYPYETNPDETITIKIYKYYRQKMHNTKLRMQNTSGDSYMFLIMEEPEIIEVTKKKFVVRYKETTGEEGIATFTNCFDGLVEAIKEMKKGNER</sequence>
<keyword evidence="1" id="KW-1133">Transmembrane helix</keyword>
<accession>A0A927U9V3</accession>
<dbReference type="Proteomes" id="UP000766246">
    <property type="component" value="Unassembled WGS sequence"/>
</dbReference>
<evidence type="ECO:0008006" key="4">
    <source>
        <dbReference type="Google" id="ProtNLM"/>
    </source>
</evidence>
<dbReference type="AlphaFoldDB" id="A0A927U9V3"/>
<organism evidence="2 3">
    <name type="scientific">Pseudobutyrivibrio ruminis</name>
    <dbReference type="NCBI Taxonomy" id="46206"/>
    <lineage>
        <taxon>Bacteria</taxon>
        <taxon>Bacillati</taxon>
        <taxon>Bacillota</taxon>
        <taxon>Clostridia</taxon>
        <taxon>Lachnospirales</taxon>
        <taxon>Lachnospiraceae</taxon>
        <taxon>Pseudobutyrivibrio</taxon>
    </lineage>
</organism>
<keyword evidence="1" id="KW-0812">Transmembrane</keyword>